<evidence type="ECO:0000256" key="4">
    <source>
        <dbReference type="ARBA" id="ARBA00004496"/>
    </source>
</evidence>
<evidence type="ECO:0000256" key="9">
    <source>
        <dbReference type="ARBA" id="ARBA00022722"/>
    </source>
</evidence>
<dbReference type="InterPro" id="IPR022898">
    <property type="entry name" value="RNase_HII"/>
</dbReference>
<evidence type="ECO:0000256" key="1">
    <source>
        <dbReference type="ARBA" id="ARBA00000077"/>
    </source>
</evidence>
<dbReference type="CDD" id="cd07182">
    <property type="entry name" value="RNase_HII_bacteria_HII_like"/>
    <property type="match status" value="1"/>
</dbReference>
<dbReference type="NCBIfam" id="NF000595">
    <property type="entry name" value="PRK00015.1-3"/>
    <property type="match status" value="1"/>
</dbReference>
<protein>
    <recommendedName>
        <fullName evidence="7">Ribonuclease HII</fullName>
        <ecNumber evidence="6">3.1.26.4</ecNumber>
    </recommendedName>
</protein>
<dbReference type="GO" id="GO:0004523">
    <property type="term" value="F:RNA-DNA hybrid ribonuclease activity"/>
    <property type="evidence" value="ECO:0007669"/>
    <property type="project" value="UniProtKB-EC"/>
</dbReference>
<accession>A0A7M3UP26</accession>
<feature type="domain" description="RNase H type-2" evidence="14">
    <location>
        <begin position="11"/>
        <end position="194"/>
    </location>
</feature>
<dbReference type="SUPFAM" id="SSF53098">
    <property type="entry name" value="Ribonuclease H-like"/>
    <property type="match status" value="1"/>
</dbReference>
<dbReference type="EC" id="3.1.26.4" evidence="6"/>
<comment type="cofactor">
    <cofactor evidence="3">
        <name>Mg(2+)</name>
        <dbReference type="ChEBI" id="CHEBI:18420"/>
    </cofactor>
</comment>
<dbReference type="GO" id="GO:0046872">
    <property type="term" value="F:metal ion binding"/>
    <property type="evidence" value="ECO:0007669"/>
    <property type="project" value="UniProtKB-KW"/>
</dbReference>
<keyword evidence="11" id="KW-0255">Endonuclease</keyword>
<sequence length="194" mass="22116">MLELYYEHPNEVQVGIDEAGKGCMIGPVFAAAVIWDPTIDTKDIKDSKKLSRKKRGVVREYIEKNAIDYGVGFATHTEVDDINIANATFLAMHRALTNLKTPFDRILVDGDRFKPYRCNVHTCVVGGDNKYVNIAAASILAKENHDDWIKEHFDNDDRYNLMNNKGYGTKAHLSAIREFGLTEFHRLTYCKKFI</sequence>
<organism evidence="15">
    <name type="scientific">Pyramimonas orientalis virus</name>
    <name type="common">PoV01</name>
    <dbReference type="NCBI Taxonomy" id="455367"/>
    <lineage>
        <taxon>Viruses</taxon>
        <taxon>Varidnaviria</taxon>
        <taxon>Bamfordvirae</taxon>
        <taxon>Nucleocytoviricota</taxon>
        <taxon>Megaviricetes</taxon>
        <taxon>Imitervirales</taxon>
        <taxon>Allomimiviridae</taxon>
        <taxon>Heliosvirus</taxon>
        <taxon>Heliosvirus raunefjordenense</taxon>
    </lineage>
</organism>
<keyword evidence="10" id="KW-0479">Metal-binding</keyword>
<evidence type="ECO:0000256" key="12">
    <source>
        <dbReference type="ARBA" id="ARBA00022801"/>
    </source>
</evidence>
<dbReference type="InterPro" id="IPR001352">
    <property type="entry name" value="RNase_HII/HIII"/>
</dbReference>
<dbReference type="GO" id="GO:0003723">
    <property type="term" value="F:RNA binding"/>
    <property type="evidence" value="ECO:0007669"/>
    <property type="project" value="InterPro"/>
</dbReference>
<keyword evidence="8" id="KW-0963">Cytoplasm</keyword>
<evidence type="ECO:0000259" key="14">
    <source>
        <dbReference type="PROSITE" id="PS51975"/>
    </source>
</evidence>
<dbReference type="EMBL" id="MT663538">
    <property type="protein sequence ID" value="QOI90483.1"/>
    <property type="molecule type" value="Genomic_DNA"/>
</dbReference>
<evidence type="ECO:0000256" key="7">
    <source>
        <dbReference type="ARBA" id="ARBA00019179"/>
    </source>
</evidence>
<name>A0A7M3UP26_POV01</name>
<dbReference type="Gene3D" id="3.30.420.10">
    <property type="entry name" value="Ribonuclease H-like superfamily/Ribonuclease H"/>
    <property type="match status" value="1"/>
</dbReference>
<evidence type="ECO:0000256" key="13">
    <source>
        <dbReference type="ARBA" id="ARBA00023211"/>
    </source>
</evidence>
<dbReference type="PROSITE" id="PS51975">
    <property type="entry name" value="RNASE_H_2"/>
    <property type="match status" value="1"/>
</dbReference>
<reference evidence="15" key="1">
    <citation type="submission" date="2020-06" db="EMBL/GenBank/DDBJ databases">
        <title>Lateral gene transfer of anion-conducting channel rhodopsins between green algae and giant viruses.</title>
        <authorList>
            <person name="Rozenberg A."/>
            <person name="Oppermann J."/>
            <person name="Wietek J."/>
            <person name="Fernandez Lahore R.G."/>
            <person name="Sandaa R.-A."/>
            <person name="Bratbak G."/>
            <person name="Hegemann P."/>
            <person name="Beja O."/>
        </authorList>
    </citation>
    <scope>NUCLEOTIDE SEQUENCE</scope>
    <source>
        <strain evidence="15">01B</strain>
    </source>
</reference>
<proteinExistence type="inferred from homology"/>
<evidence type="ECO:0000256" key="11">
    <source>
        <dbReference type="ARBA" id="ARBA00022759"/>
    </source>
</evidence>
<dbReference type="GO" id="GO:0006298">
    <property type="term" value="P:mismatch repair"/>
    <property type="evidence" value="ECO:0007669"/>
    <property type="project" value="TreeGrafter"/>
</dbReference>
<gene>
    <name evidence="15" type="ORF">HWQ62_00347</name>
</gene>
<comment type="similarity">
    <text evidence="5">Belongs to the RNase HII family.</text>
</comment>
<organismHost>
    <name type="scientific">Pyramimonas plurioculata</name>
    <dbReference type="NCBI Taxonomy" id="36893"/>
</organismHost>
<comment type="catalytic activity">
    <reaction evidence="1">
        <text>Endonucleolytic cleavage to 5'-phosphomonoester.</text>
        <dbReference type="EC" id="3.1.26.4"/>
    </reaction>
</comment>
<evidence type="ECO:0000256" key="6">
    <source>
        <dbReference type="ARBA" id="ARBA00012180"/>
    </source>
</evidence>
<evidence type="ECO:0000256" key="3">
    <source>
        <dbReference type="ARBA" id="ARBA00001946"/>
    </source>
</evidence>
<dbReference type="PANTHER" id="PTHR10954:SF18">
    <property type="entry name" value="RIBONUCLEASE HII"/>
    <property type="match status" value="1"/>
</dbReference>
<evidence type="ECO:0000256" key="10">
    <source>
        <dbReference type="ARBA" id="ARBA00022723"/>
    </source>
</evidence>
<keyword evidence="13" id="KW-0464">Manganese</keyword>
<evidence type="ECO:0000256" key="5">
    <source>
        <dbReference type="ARBA" id="ARBA00007383"/>
    </source>
</evidence>
<dbReference type="InterPro" id="IPR024567">
    <property type="entry name" value="RNase_HII/HIII_dom"/>
</dbReference>
<dbReference type="PANTHER" id="PTHR10954">
    <property type="entry name" value="RIBONUCLEASE H2 SUBUNIT A"/>
    <property type="match status" value="1"/>
</dbReference>
<evidence type="ECO:0000256" key="2">
    <source>
        <dbReference type="ARBA" id="ARBA00001936"/>
    </source>
</evidence>
<dbReference type="GO" id="GO:0032299">
    <property type="term" value="C:ribonuclease H2 complex"/>
    <property type="evidence" value="ECO:0007669"/>
    <property type="project" value="TreeGrafter"/>
</dbReference>
<dbReference type="GO" id="GO:0043137">
    <property type="term" value="P:DNA replication, removal of RNA primer"/>
    <property type="evidence" value="ECO:0007669"/>
    <property type="project" value="TreeGrafter"/>
</dbReference>
<dbReference type="InterPro" id="IPR036397">
    <property type="entry name" value="RNaseH_sf"/>
</dbReference>
<dbReference type="Pfam" id="PF01351">
    <property type="entry name" value="RNase_HII"/>
    <property type="match status" value="1"/>
</dbReference>
<comment type="subcellular location">
    <subcellularLocation>
        <location evidence="4">Cytoplasm</location>
    </subcellularLocation>
</comment>
<keyword evidence="12" id="KW-0378">Hydrolase</keyword>
<comment type="cofactor">
    <cofactor evidence="2">
        <name>Mn(2+)</name>
        <dbReference type="ChEBI" id="CHEBI:29035"/>
    </cofactor>
</comment>
<evidence type="ECO:0000256" key="8">
    <source>
        <dbReference type="ARBA" id="ARBA00022490"/>
    </source>
</evidence>
<dbReference type="InterPro" id="IPR012337">
    <property type="entry name" value="RNaseH-like_sf"/>
</dbReference>
<keyword evidence="9" id="KW-0540">Nuclease</keyword>
<evidence type="ECO:0000313" key="15">
    <source>
        <dbReference type="EMBL" id="QOI90483.1"/>
    </source>
</evidence>